<dbReference type="Gene3D" id="3.40.50.80">
    <property type="entry name" value="Nucleotide-binding domain of ferredoxin-NADP reductase (FNR) module"/>
    <property type="match status" value="1"/>
</dbReference>
<accession>A0A0E3S7S2</accession>
<dbReference type="KEGG" id="mls:MSLAZ_1827"/>
<dbReference type="EMBL" id="CP009515">
    <property type="protein sequence ID" value="AKB75088.1"/>
    <property type="molecule type" value="Genomic_DNA"/>
</dbReference>
<sequence length="51" mass="6079">MVKKFIPDYHERTFFTCGPLKMVDSMFSLLKELEVPEKQIKQEIFPMIIDS</sequence>
<dbReference type="AlphaFoldDB" id="A0A0E3S7S2"/>
<dbReference type="PATRIC" id="fig|1434111.4.peg.2390"/>
<dbReference type="InterPro" id="IPR039261">
    <property type="entry name" value="FNR_nucleotide-bd"/>
</dbReference>
<dbReference type="SUPFAM" id="SSF52343">
    <property type="entry name" value="Ferredoxin reductase-like, C-terminal NADP-linked domain"/>
    <property type="match status" value="1"/>
</dbReference>
<evidence type="ECO:0000313" key="1">
    <source>
        <dbReference type="EMBL" id="AKB75088.1"/>
    </source>
</evidence>
<evidence type="ECO:0000313" key="2">
    <source>
        <dbReference type="Proteomes" id="UP000033072"/>
    </source>
</evidence>
<dbReference type="Proteomes" id="UP000033072">
    <property type="component" value="Chromosome"/>
</dbReference>
<dbReference type="HOGENOM" id="CLU_202277_0_0_2"/>
<proteinExistence type="predicted"/>
<name>A0A0E3S7S2_9EURY</name>
<keyword evidence="2" id="KW-1185">Reference proteome</keyword>
<organism evidence="1 2">
    <name type="scientific">Methanosarcina lacustris Z-7289</name>
    <dbReference type="NCBI Taxonomy" id="1434111"/>
    <lineage>
        <taxon>Archaea</taxon>
        <taxon>Methanobacteriati</taxon>
        <taxon>Methanobacteriota</taxon>
        <taxon>Stenosarchaea group</taxon>
        <taxon>Methanomicrobia</taxon>
        <taxon>Methanosarcinales</taxon>
        <taxon>Methanosarcinaceae</taxon>
        <taxon>Methanosarcina</taxon>
    </lineage>
</organism>
<protein>
    <submittedName>
        <fullName evidence="1">Flavodoxin reductases (Ferredoxin-NADPH reductases) family 1</fullName>
    </submittedName>
</protein>
<reference evidence="1 2" key="1">
    <citation type="submission" date="2014-07" db="EMBL/GenBank/DDBJ databases">
        <title>Methanogenic archaea and the global carbon cycle.</title>
        <authorList>
            <person name="Henriksen J.R."/>
            <person name="Luke J."/>
            <person name="Reinhart S."/>
            <person name="Benedict M.N."/>
            <person name="Youngblut N.D."/>
            <person name="Metcalf M.E."/>
            <person name="Whitaker R.J."/>
            <person name="Metcalf W.W."/>
        </authorList>
    </citation>
    <scope>NUCLEOTIDE SEQUENCE [LARGE SCALE GENOMIC DNA]</scope>
    <source>
        <strain evidence="1 2">Z-7289</strain>
    </source>
</reference>
<gene>
    <name evidence="1" type="ORF">MSLAZ_1827</name>
</gene>